<dbReference type="SUPFAM" id="SSF53850">
    <property type="entry name" value="Periplasmic binding protein-like II"/>
    <property type="match status" value="1"/>
</dbReference>
<dbReference type="CDD" id="cd07012">
    <property type="entry name" value="PBP2_Bug_TTT"/>
    <property type="match status" value="1"/>
</dbReference>
<evidence type="ECO:0000313" key="3">
    <source>
        <dbReference type="EMBL" id="RUQ27073.1"/>
    </source>
</evidence>
<evidence type="ECO:0000313" key="4">
    <source>
        <dbReference type="Proteomes" id="UP000267430"/>
    </source>
</evidence>
<accession>A0A3S0VFR5</accession>
<protein>
    <submittedName>
        <fullName evidence="3">Tripartite tricarboxylate transporter substrate binding protein</fullName>
    </submittedName>
</protein>
<feature type="signal peptide" evidence="2">
    <location>
        <begin position="1"/>
        <end position="35"/>
    </location>
</feature>
<dbReference type="Gene3D" id="3.40.190.150">
    <property type="entry name" value="Bordetella uptake gene, domain 1"/>
    <property type="match status" value="1"/>
</dbReference>
<organism evidence="3 4">
    <name type="scientific">Peribacillus cavernae</name>
    <dbReference type="NCBI Taxonomy" id="1674310"/>
    <lineage>
        <taxon>Bacteria</taxon>
        <taxon>Bacillati</taxon>
        <taxon>Bacillota</taxon>
        <taxon>Bacilli</taxon>
        <taxon>Bacillales</taxon>
        <taxon>Bacillaceae</taxon>
        <taxon>Peribacillus</taxon>
    </lineage>
</organism>
<dbReference type="OrthoDB" id="8881899at2"/>
<dbReference type="Proteomes" id="UP000267430">
    <property type="component" value="Unassembled WGS sequence"/>
</dbReference>
<proteinExistence type="inferred from homology"/>
<dbReference type="EMBL" id="RYZZ01000030">
    <property type="protein sequence ID" value="RUQ27073.1"/>
    <property type="molecule type" value="Genomic_DNA"/>
</dbReference>
<gene>
    <name evidence="3" type="ORF">ELQ35_17095</name>
</gene>
<dbReference type="Gene3D" id="3.40.190.10">
    <property type="entry name" value="Periplasmic binding protein-like II"/>
    <property type="match status" value="1"/>
</dbReference>
<reference evidence="3 4" key="1">
    <citation type="submission" date="2018-12" db="EMBL/GenBank/DDBJ databases">
        <title>Bacillus chawlae sp. nov., Bacillus glennii sp. nov., and Bacillus saganii sp. nov. Isolated from the Vehicle Assembly Building at Kennedy Space Center where the Viking Spacecraft were Assembled.</title>
        <authorList>
            <person name="Seuylemezian A."/>
            <person name="Vaishampayan P."/>
        </authorList>
    </citation>
    <scope>NUCLEOTIDE SEQUENCE [LARGE SCALE GENOMIC DNA]</scope>
    <source>
        <strain evidence="3 4">L5</strain>
    </source>
</reference>
<keyword evidence="4" id="KW-1185">Reference proteome</keyword>
<dbReference type="InterPro" id="IPR005064">
    <property type="entry name" value="BUG"/>
</dbReference>
<evidence type="ECO:0000256" key="2">
    <source>
        <dbReference type="SAM" id="SignalP"/>
    </source>
</evidence>
<dbReference type="Pfam" id="PF03401">
    <property type="entry name" value="TctC"/>
    <property type="match status" value="1"/>
</dbReference>
<evidence type="ECO:0000256" key="1">
    <source>
        <dbReference type="ARBA" id="ARBA00006987"/>
    </source>
</evidence>
<keyword evidence="2" id="KW-0732">Signal</keyword>
<dbReference type="PROSITE" id="PS51257">
    <property type="entry name" value="PROKAR_LIPOPROTEIN"/>
    <property type="match status" value="1"/>
</dbReference>
<dbReference type="PIRSF" id="PIRSF017082">
    <property type="entry name" value="YflP"/>
    <property type="match status" value="1"/>
</dbReference>
<dbReference type="PANTHER" id="PTHR42928:SF5">
    <property type="entry name" value="BLR1237 PROTEIN"/>
    <property type="match status" value="1"/>
</dbReference>
<sequence>MMGGIKMKKKALFGLLSGVLSVSIVLSGCSSTNSASGKQNKDPGYPTKQIEVIVPFAAGGGTDLTARAMSEYLSEEWGKSVVVVNKPGAGGATGTQEVLKQGSKDGYSVLVQSVSAVSALYAGNTNLPFSVEDQQFLAKMTGEPLAYVVSADAPFKNINELNEWVKKNPDKFTFASNGPTAIGTFGTIQWMDSIGADFSKARLVATNGSGDALPKVAGGHITLAVQGVSEVSNLTKAGKLKILGIAAPERSPFFPDVPTMEEQGVKDIDVSLWYGASAPAGTPDYVVKKWETTINKMVKDPKFLEKLDSINVRPDYMNADDFTKSVEEETKDYTEIAKEKGLVK</sequence>
<comment type="caution">
    <text evidence="3">The sequence shown here is derived from an EMBL/GenBank/DDBJ whole genome shotgun (WGS) entry which is preliminary data.</text>
</comment>
<dbReference type="AlphaFoldDB" id="A0A3S0VFR5"/>
<feature type="chain" id="PRO_5018568455" evidence="2">
    <location>
        <begin position="36"/>
        <end position="344"/>
    </location>
</feature>
<dbReference type="InterPro" id="IPR042100">
    <property type="entry name" value="Bug_dom1"/>
</dbReference>
<dbReference type="PANTHER" id="PTHR42928">
    <property type="entry name" value="TRICARBOXYLATE-BINDING PROTEIN"/>
    <property type="match status" value="1"/>
</dbReference>
<name>A0A3S0VFR5_9BACI</name>
<comment type="similarity">
    <text evidence="1">Belongs to the UPF0065 (bug) family.</text>
</comment>